<sequence length="211" mass="23420">MIVWFGEIREIRETGGNISSKMMAFEIIDELILFLLSQRSTIHPPAKGDVPDLCVAVGDKESYKALERTDATDQGPPGSSRILLLIRPRLQRVVVARRKGAPDGADARQEDDDGVLRAMQDEDIAVNKMSNYGTWILSYWLMTFPIVERYGSDMAVATGGEDEEAGKRSRDGSGGEKGRQMSERRDDMRGVGTHRMCSARDAHTHIPLAQV</sequence>
<accession>A0A167W3T8</accession>
<evidence type="ECO:0000313" key="2">
    <source>
        <dbReference type="EMBL" id="KZP05663.1"/>
    </source>
</evidence>
<protein>
    <submittedName>
        <fullName evidence="2">Uncharacterized protein</fullName>
    </submittedName>
</protein>
<dbReference type="AlphaFoldDB" id="A0A167W3T8"/>
<evidence type="ECO:0000256" key="1">
    <source>
        <dbReference type="SAM" id="MobiDB-lite"/>
    </source>
</evidence>
<name>A0A167W3T8_9AGAM</name>
<keyword evidence="3" id="KW-1185">Reference proteome</keyword>
<proteinExistence type="predicted"/>
<reference evidence="2 3" key="1">
    <citation type="journal article" date="2016" name="Mol. Biol. Evol.">
        <title>Comparative Genomics of Early-Diverging Mushroom-Forming Fungi Provides Insights into the Origins of Lignocellulose Decay Capabilities.</title>
        <authorList>
            <person name="Nagy L.G."/>
            <person name="Riley R."/>
            <person name="Tritt A."/>
            <person name="Adam C."/>
            <person name="Daum C."/>
            <person name="Floudas D."/>
            <person name="Sun H."/>
            <person name="Yadav J.S."/>
            <person name="Pangilinan J."/>
            <person name="Larsson K.H."/>
            <person name="Matsuura K."/>
            <person name="Barry K."/>
            <person name="Labutti K."/>
            <person name="Kuo R."/>
            <person name="Ohm R.A."/>
            <person name="Bhattacharya S.S."/>
            <person name="Shirouzu T."/>
            <person name="Yoshinaga Y."/>
            <person name="Martin F.M."/>
            <person name="Grigoriev I.V."/>
            <person name="Hibbett D.S."/>
        </authorList>
    </citation>
    <scope>NUCLEOTIDE SEQUENCE [LARGE SCALE GENOMIC DNA]</scope>
    <source>
        <strain evidence="2 3">CBS 109695</strain>
    </source>
</reference>
<dbReference type="Proteomes" id="UP000076532">
    <property type="component" value="Unassembled WGS sequence"/>
</dbReference>
<evidence type="ECO:0000313" key="3">
    <source>
        <dbReference type="Proteomes" id="UP000076532"/>
    </source>
</evidence>
<dbReference type="EMBL" id="KV417825">
    <property type="protein sequence ID" value="KZP05663.1"/>
    <property type="molecule type" value="Genomic_DNA"/>
</dbReference>
<gene>
    <name evidence="2" type="ORF">FIBSPDRAFT_903349</name>
</gene>
<organism evidence="2 3">
    <name type="scientific">Athelia psychrophila</name>
    <dbReference type="NCBI Taxonomy" id="1759441"/>
    <lineage>
        <taxon>Eukaryota</taxon>
        <taxon>Fungi</taxon>
        <taxon>Dikarya</taxon>
        <taxon>Basidiomycota</taxon>
        <taxon>Agaricomycotina</taxon>
        <taxon>Agaricomycetes</taxon>
        <taxon>Agaricomycetidae</taxon>
        <taxon>Atheliales</taxon>
        <taxon>Atheliaceae</taxon>
        <taxon>Athelia</taxon>
    </lineage>
</organism>
<feature type="compositionally biased region" description="Basic and acidic residues" evidence="1">
    <location>
        <begin position="165"/>
        <end position="189"/>
    </location>
</feature>
<feature type="region of interest" description="Disordered" evidence="1">
    <location>
        <begin position="158"/>
        <end position="211"/>
    </location>
</feature>